<evidence type="ECO:0000313" key="1">
    <source>
        <dbReference type="EMBL" id="TVU34331.1"/>
    </source>
</evidence>
<sequence>MIKLEREKFHNISFWMLPLKSLTIVLHISAGMHGGSASAGSEDGQTGEGEVPQNFFLDASIEEIDNSTAHQVRL</sequence>
<comment type="caution">
    <text evidence="1">The sequence shown here is derived from an EMBL/GenBank/DDBJ whole genome shotgun (WGS) entry which is preliminary data.</text>
</comment>
<protein>
    <submittedName>
        <fullName evidence="1">Uncharacterized protein</fullName>
    </submittedName>
</protein>
<proteinExistence type="predicted"/>
<dbReference type="EMBL" id="RWGY01000009">
    <property type="protein sequence ID" value="TVU34331.1"/>
    <property type="molecule type" value="Genomic_DNA"/>
</dbReference>
<name>A0A5J9VFV9_9POAL</name>
<feature type="non-terminal residue" evidence="1">
    <location>
        <position position="74"/>
    </location>
</feature>
<dbReference type="Gramene" id="TVU34331">
    <property type="protein sequence ID" value="TVU34331"/>
    <property type="gene ID" value="EJB05_16162"/>
</dbReference>
<reference evidence="1 2" key="1">
    <citation type="journal article" date="2019" name="Sci. Rep.">
        <title>A high-quality genome of Eragrostis curvula grass provides insights into Poaceae evolution and supports new strategies to enhance forage quality.</title>
        <authorList>
            <person name="Carballo J."/>
            <person name="Santos B.A.C.M."/>
            <person name="Zappacosta D."/>
            <person name="Garbus I."/>
            <person name="Selva J.P."/>
            <person name="Gallo C.A."/>
            <person name="Diaz A."/>
            <person name="Albertini E."/>
            <person name="Caccamo M."/>
            <person name="Echenique V."/>
        </authorList>
    </citation>
    <scope>NUCLEOTIDE SEQUENCE [LARGE SCALE GENOMIC DNA]</scope>
    <source>
        <strain evidence="2">cv. Victoria</strain>
        <tissue evidence="1">Leaf</tissue>
    </source>
</reference>
<organism evidence="1 2">
    <name type="scientific">Eragrostis curvula</name>
    <name type="common">weeping love grass</name>
    <dbReference type="NCBI Taxonomy" id="38414"/>
    <lineage>
        <taxon>Eukaryota</taxon>
        <taxon>Viridiplantae</taxon>
        <taxon>Streptophyta</taxon>
        <taxon>Embryophyta</taxon>
        <taxon>Tracheophyta</taxon>
        <taxon>Spermatophyta</taxon>
        <taxon>Magnoliopsida</taxon>
        <taxon>Liliopsida</taxon>
        <taxon>Poales</taxon>
        <taxon>Poaceae</taxon>
        <taxon>PACMAD clade</taxon>
        <taxon>Chloridoideae</taxon>
        <taxon>Eragrostideae</taxon>
        <taxon>Eragrostidinae</taxon>
        <taxon>Eragrostis</taxon>
    </lineage>
</organism>
<keyword evidence="2" id="KW-1185">Reference proteome</keyword>
<dbReference type="AlphaFoldDB" id="A0A5J9VFV9"/>
<accession>A0A5J9VFV9</accession>
<dbReference type="Proteomes" id="UP000324897">
    <property type="component" value="Unassembled WGS sequence"/>
</dbReference>
<evidence type="ECO:0000313" key="2">
    <source>
        <dbReference type="Proteomes" id="UP000324897"/>
    </source>
</evidence>
<gene>
    <name evidence="1" type="ORF">EJB05_16162</name>
</gene>